<dbReference type="GO" id="GO:0005886">
    <property type="term" value="C:plasma membrane"/>
    <property type="evidence" value="ECO:0007669"/>
    <property type="project" value="UniProtKB-SubCell"/>
</dbReference>
<protein>
    <recommendedName>
        <fullName evidence="7">Protein MgtC</fullName>
    </recommendedName>
</protein>
<feature type="domain" description="MgtC/SapB/SrpB/YhiD N-terminal" evidence="8">
    <location>
        <begin position="14"/>
        <end position="92"/>
    </location>
</feature>
<dbReference type="InterPro" id="IPR049177">
    <property type="entry name" value="MgtC_SapB_SrpB_YhiD_N"/>
</dbReference>
<keyword evidence="5 7" id="KW-1133">Transmembrane helix</keyword>
<dbReference type="EMBL" id="PRDW01000002">
    <property type="protein sequence ID" value="PPB84777.1"/>
    <property type="molecule type" value="Genomic_DNA"/>
</dbReference>
<feature type="transmembrane region" description="Helical" evidence="7">
    <location>
        <begin position="6"/>
        <end position="27"/>
    </location>
</feature>
<sequence length="112" mass="12052">MPLSRSWHDVALRLAVALLAGVALGLNRGESGKPAGLCTTQLACLAACLLMLQMNALLTPAGKTAGSFVTPDMMRLSLGVLFGMEFIGVADRLRRSDGMRIDVRRAAKQRRR</sequence>
<accession>A0A2P5KDI8</accession>
<comment type="caution">
    <text evidence="9">The sequence shown here is derived from an EMBL/GenBank/DDBJ whole genome shotgun (WGS) entry which is preliminary data.</text>
</comment>
<evidence type="ECO:0000313" key="9">
    <source>
        <dbReference type="EMBL" id="PPB84777.1"/>
    </source>
</evidence>
<feature type="transmembrane region" description="Helical" evidence="7">
    <location>
        <begin position="73"/>
        <end position="90"/>
    </location>
</feature>
<feature type="transmembrane region" description="Helical" evidence="7">
    <location>
        <begin position="34"/>
        <end position="53"/>
    </location>
</feature>
<dbReference type="PRINTS" id="PR01837">
    <property type="entry name" value="MGTCSAPBPROT"/>
</dbReference>
<dbReference type="Pfam" id="PF02308">
    <property type="entry name" value="MgtC"/>
    <property type="match status" value="1"/>
</dbReference>
<keyword evidence="6 7" id="KW-0472">Membrane</keyword>
<dbReference type="RefSeq" id="WP_104076612.1">
    <property type="nucleotide sequence ID" value="NZ_CP062178.1"/>
</dbReference>
<reference evidence="9 10" key="1">
    <citation type="submission" date="2018-01" db="EMBL/GenBank/DDBJ databases">
        <title>Genomic Encyclopedia of Type Strains, Phase III (KMG-III): the genomes of soil and plant-associated and newly described type strains.</title>
        <authorList>
            <person name="Whitman W."/>
        </authorList>
    </citation>
    <scope>NUCLEOTIDE SEQUENCE [LARGE SCALE GENOMIC DNA]</scope>
    <source>
        <strain evidence="9 10">HKI456</strain>
    </source>
</reference>
<evidence type="ECO:0000256" key="2">
    <source>
        <dbReference type="ARBA" id="ARBA00009298"/>
    </source>
</evidence>
<dbReference type="InterPro" id="IPR003416">
    <property type="entry name" value="MgtC/SapB/SrpB/YhiD_fam"/>
</dbReference>
<evidence type="ECO:0000256" key="4">
    <source>
        <dbReference type="ARBA" id="ARBA00022692"/>
    </source>
</evidence>
<name>A0A2P5KDI8_9BURK</name>
<evidence type="ECO:0000256" key="3">
    <source>
        <dbReference type="ARBA" id="ARBA00022475"/>
    </source>
</evidence>
<dbReference type="AlphaFoldDB" id="A0A2P5KDI8"/>
<proteinExistence type="inferred from homology"/>
<evidence type="ECO:0000256" key="6">
    <source>
        <dbReference type="ARBA" id="ARBA00023136"/>
    </source>
</evidence>
<keyword evidence="7" id="KW-0997">Cell inner membrane</keyword>
<evidence type="ECO:0000256" key="7">
    <source>
        <dbReference type="RuleBase" id="RU365041"/>
    </source>
</evidence>
<evidence type="ECO:0000259" key="8">
    <source>
        <dbReference type="Pfam" id="PF02308"/>
    </source>
</evidence>
<dbReference type="PANTHER" id="PTHR33778:SF1">
    <property type="entry name" value="MAGNESIUM TRANSPORTER YHID-RELATED"/>
    <property type="match status" value="1"/>
</dbReference>
<evidence type="ECO:0000256" key="1">
    <source>
        <dbReference type="ARBA" id="ARBA00004651"/>
    </source>
</evidence>
<evidence type="ECO:0000256" key="5">
    <source>
        <dbReference type="ARBA" id="ARBA00022989"/>
    </source>
</evidence>
<organism evidence="9 10">
    <name type="scientific">Mycetohabitans endofungorum</name>
    <dbReference type="NCBI Taxonomy" id="417203"/>
    <lineage>
        <taxon>Bacteria</taxon>
        <taxon>Pseudomonadati</taxon>
        <taxon>Pseudomonadota</taxon>
        <taxon>Betaproteobacteria</taxon>
        <taxon>Burkholderiales</taxon>
        <taxon>Burkholderiaceae</taxon>
        <taxon>Mycetohabitans</taxon>
    </lineage>
</organism>
<evidence type="ECO:0000313" key="10">
    <source>
        <dbReference type="Proteomes" id="UP000243096"/>
    </source>
</evidence>
<keyword evidence="10" id="KW-1185">Reference proteome</keyword>
<dbReference type="OrthoDB" id="9811198at2"/>
<keyword evidence="4 7" id="KW-0812">Transmembrane</keyword>
<dbReference type="PANTHER" id="PTHR33778">
    <property type="entry name" value="PROTEIN MGTC"/>
    <property type="match status" value="1"/>
</dbReference>
<comment type="subcellular location">
    <subcellularLocation>
        <location evidence="7">Cell inner membrane</location>
        <topology evidence="7">Multi-pass membrane protein</topology>
    </subcellularLocation>
    <subcellularLocation>
        <location evidence="1">Cell membrane</location>
        <topology evidence="1">Multi-pass membrane protein</topology>
    </subcellularLocation>
</comment>
<dbReference type="Proteomes" id="UP000243096">
    <property type="component" value="Unassembled WGS sequence"/>
</dbReference>
<comment type="similarity">
    <text evidence="2 7">Belongs to the MgtC/SapB family.</text>
</comment>
<keyword evidence="3" id="KW-1003">Cell membrane</keyword>
<gene>
    <name evidence="9" type="ORF">B0O95_102178</name>
</gene>